<dbReference type="Proteomes" id="UP000283644">
    <property type="component" value="Unassembled WGS sequence"/>
</dbReference>
<keyword evidence="1" id="KW-0808">Transferase</keyword>
<evidence type="ECO:0000256" key="1">
    <source>
        <dbReference type="ARBA" id="ARBA00022679"/>
    </source>
</evidence>
<sequence>MDIPAQVADVCDHFLRIAPAGLVEGLHLHGGLAFGEWVPGQSDIDFVAVLSHRPTDAEVELLRETHEAMASYSPIHFDGMHVLAGDLAGDPRACPDVPTILGGYFSEGVLDPVIAWHELARSGITVHGPPLADLAVWTSPDVLRDHTLDNLDTYWRANAEALAKMPSEGAAEDACCWCVLGVARLHHLLVTGEMTSKSAAGRWGLEHYPERWHRVLRDAVRVREGGADEYGDDRAARGLDTAAFTASVVTEATGRPISRR</sequence>
<dbReference type="InterPro" id="IPR025184">
    <property type="entry name" value="AadA_C"/>
</dbReference>
<dbReference type="Pfam" id="PF13427">
    <property type="entry name" value="AadA_C"/>
    <property type="match status" value="1"/>
</dbReference>
<dbReference type="OrthoDB" id="4066793at2"/>
<dbReference type="GO" id="GO:0016740">
    <property type="term" value="F:transferase activity"/>
    <property type="evidence" value="ECO:0007669"/>
    <property type="project" value="UniProtKB-KW"/>
</dbReference>
<protein>
    <submittedName>
        <fullName evidence="3">DUF4111 domain-containing protein</fullName>
    </submittedName>
</protein>
<evidence type="ECO:0000259" key="2">
    <source>
        <dbReference type="Pfam" id="PF13427"/>
    </source>
</evidence>
<dbReference type="EMBL" id="QXGH01000019">
    <property type="protein sequence ID" value="RHW26156.1"/>
    <property type="molecule type" value="Genomic_DNA"/>
</dbReference>
<accession>A0A417Y0N4</accession>
<comment type="caution">
    <text evidence="3">The sequence shown here is derived from an EMBL/GenBank/DDBJ whole genome shotgun (WGS) entry which is preliminary data.</text>
</comment>
<reference evidence="3 4" key="1">
    <citation type="submission" date="2018-09" db="EMBL/GenBank/DDBJ databases">
        <title>Genome sequencing of Nocardioides immobilis CCTCC AB 2017083 for comparison to Nocardioides silvaticus.</title>
        <authorList>
            <person name="Li C."/>
            <person name="Wang G."/>
        </authorList>
    </citation>
    <scope>NUCLEOTIDE SEQUENCE [LARGE SCALE GENOMIC DNA]</scope>
    <source>
        <strain evidence="3 4">CCTCC AB 2017083</strain>
    </source>
</reference>
<organism evidence="3 4">
    <name type="scientific">Nocardioides immobilis</name>
    <dbReference type="NCBI Taxonomy" id="2049295"/>
    <lineage>
        <taxon>Bacteria</taxon>
        <taxon>Bacillati</taxon>
        <taxon>Actinomycetota</taxon>
        <taxon>Actinomycetes</taxon>
        <taxon>Propionibacteriales</taxon>
        <taxon>Nocardioidaceae</taxon>
        <taxon>Nocardioides</taxon>
    </lineage>
</organism>
<dbReference type="RefSeq" id="WP_118926262.1">
    <property type="nucleotide sequence ID" value="NZ_QXGH01000019.1"/>
</dbReference>
<feature type="domain" description="Adenylyltransferase AadA C-terminal" evidence="2">
    <location>
        <begin position="154"/>
        <end position="235"/>
    </location>
</feature>
<dbReference type="InterPro" id="IPR043519">
    <property type="entry name" value="NT_sf"/>
</dbReference>
<dbReference type="AlphaFoldDB" id="A0A417Y0N4"/>
<dbReference type="SUPFAM" id="SSF81301">
    <property type="entry name" value="Nucleotidyltransferase"/>
    <property type="match status" value="1"/>
</dbReference>
<name>A0A417Y0N4_9ACTN</name>
<evidence type="ECO:0000313" key="3">
    <source>
        <dbReference type="EMBL" id="RHW26156.1"/>
    </source>
</evidence>
<keyword evidence="4" id="KW-1185">Reference proteome</keyword>
<evidence type="ECO:0000313" key="4">
    <source>
        <dbReference type="Proteomes" id="UP000283644"/>
    </source>
</evidence>
<proteinExistence type="predicted"/>
<gene>
    <name evidence="3" type="ORF">D0Z08_16075</name>
</gene>